<dbReference type="Pfam" id="PF00701">
    <property type="entry name" value="DHDPS"/>
    <property type="match status" value="1"/>
</dbReference>
<keyword evidence="2" id="KW-0456">Lyase</keyword>
<evidence type="ECO:0000313" key="3">
    <source>
        <dbReference type="EMBL" id="CAI7996506.1"/>
    </source>
</evidence>
<reference evidence="3" key="1">
    <citation type="submission" date="2023-03" db="EMBL/GenBank/DDBJ databases">
        <authorList>
            <person name="Steffen K."/>
            <person name="Cardenas P."/>
        </authorList>
    </citation>
    <scope>NUCLEOTIDE SEQUENCE</scope>
</reference>
<keyword evidence="4" id="KW-1185">Reference proteome</keyword>
<dbReference type="SMART" id="SM01130">
    <property type="entry name" value="DHDPS"/>
    <property type="match status" value="1"/>
</dbReference>
<dbReference type="InterPro" id="IPR002220">
    <property type="entry name" value="DapA-like"/>
</dbReference>
<accession>A0AA35QYI4</accession>
<dbReference type="PANTHER" id="PTHR12128:SF72">
    <property type="entry name" value="DIHYDRODIPICOLINATE SYNTHASE"/>
    <property type="match status" value="1"/>
</dbReference>
<evidence type="ECO:0000313" key="4">
    <source>
        <dbReference type="Proteomes" id="UP001174909"/>
    </source>
</evidence>
<name>A0AA35QYI4_GEOBA</name>
<dbReference type="CDD" id="cd00408">
    <property type="entry name" value="DHDPS-like"/>
    <property type="match status" value="1"/>
</dbReference>
<dbReference type="PANTHER" id="PTHR12128">
    <property type="entry name" value="DIHYDRODIPICOLINATE SYNTHASE"/>
    <property type="match status" value="1"/>
</dbReference>
<dbReference type="GO" id="GO:0008840">
    <property type="term" value="F:4-hydroxy-tetrahydrodipicolinate synthase activity"/>
    <property type="evidence" value="ECO:0007669"/>
    <property type="project" value="TreeGrafter"/>
</dbReference>
<dbReference type="AlphaFoldDB" id="A0AA35QYI4"/>
<dbReference type="InterPro" id="IPR013785">
    <property type="entry name" value="Aldolase_TIM"/>
</dbReference>
<proteinExistence type="inferred from homology"/>
<dbReference type="EMBL" id="CASHTH010000270">
    <property type="protein sequence ID" value="CAI7996506.1"/>
    <property type="molecule type" value="Genomic_DNA"/>
</dbReference>
<protein>
    <submittedName>
        <fullName evidence="3">4-hydroxy-tetrahydrodipicolinate synthase</fullName>
    </submittedName>
</protein>
<dbReference type="Proteomes" id="UP001174909">
    <property type="component" value="Unassembled WGS sequence"/>
</dbReference>
<comment type="subunit">
    <text evidence="1">Homotetramer.</text>
</comment>
<sequence length="314" mass="34143">MTAYIPHGVIPANLLPFTPDWKIDAPAYRQHLRDLAAVEDITAITTNGHAAEVHALSVDEQREVLDITLDELGDSLPIISGIYADDSLQGARLARLAQSAGARCLLIFPPQPFIMGAQRRPEMVLTHFATIASATDLPLIAFNYPLAGGQGYTTDTLVRLAETVPSVVAMKDWCNDGLQHTNNINALHNLGRPFSVLSTHSAWLLSSLVLGCDGLLSGMGSVVADLQVALWQAVQRCDLAEGQRLHELLRPLVQVFYAAPAVDMHNRMKEALVLLGRQQRAVVRPPLVPITPVEREALRRALVEAQLLTLSAAD</sequence>
<evidence type="ECO:0000256" key="2">
    <source>
        <dbReference type="PIRNR" id="PIRNR001365"/>
    </source>
</evidence>
<organism evidence="3 4">
    <name type="scientific">Geodia barretti</name>
    <name type="common">Barrett's horny sponge</name>
    <dbReference type="NCBI Taxonomy" id="519541"/>
    <lineage>
        <taxon>Eukaryota</taxon>
        <taxon>Metazoa</taxon>
        <taxon>Porifera</taxon>
        <taxon>Demospongiae</taxon>
        <taxon>Heteroscleromorpha</taxon>
        <taxon>Tetractinellida</taxon>
        <taxon>Astrophorina</taxon>
        <taxon>Geodiidae</taxon>
        <taxon>Geodia</taxon>
    </lineage>
</organism>
<dbReference type="Gene3D" id="3.20.20.70">
    <property type="entry name" value="Aldolase class I"/>
    <property type="match status" value="1"/>
</dbReference>
<comment type="caution">
    <text evidence="3">The sequence shown here is derived from an EMBL/GenBank/DDBJ whole genome shotgun (WGS) entry which is preliminary data.</text>
</comment>
<comment type="similarity">
    <text evidence="2">Belongs to the DapA family.</text>
</comment>
<gene>
    <name evidence="3" type="ORF">GBAR_LOCUS1883</name>
</gene>
<dbReference type="SUPFAM" id="SSF51569">
    <property type="entry name" value="Aldolase"/>
    <property type="match status" value="1"/>
</dbReference>
<evidence type="ECO:0000256" key="1">
    <source>
        <dbReference type="ARBA" id="ARBA00011881"/>
    </source>
</evidence>
<dbReference type="PIRSF" id="PIRSF001365">
    <property type="entry name" value="DHDPS"/>
    <property type="match status" value="1"/>
</dbReference>